<dbReference type="GO" id="GO:0008380">
    <property type="term" value="P:RNA splicing"/>
    <property type="evidence" value="ECO:0007669"/>
    <property type="project" value="UniProtKB-KW"/>
</dbReference>
<dbReference type="InterPro" id="IPR012677">
    <property type="entry name" value="Nucleotide-bd_a/b_plait_sf"/>
</dbReference>
<evidence type="ECO:0000256" key="13">
    <source>
        <dbReference type="ARBA" id="ARBA00065043"/>
    </source>
</evidence>
<evidence type="ECO:0000259" key="18">
    <source>
        <dbReference type="PROSITE" id="PS50102"/>
    </source>
</evidence>
<evidence type="ECO:0000256" key="15">
    <source>
        <dbReference type="ARBA" id="ARBA00077153"/>
    </source>
</evidence>
<keyword evidence="10" id="KW-0508">mRNA splicing</keyword>
<feature type="region of interest" description="Disordered" evidence="17">
    <location>
        <begin position="91"/>
        <end position="117"/>
    </location>
</feature>
<dbReference type="InterPro" id="IPR050441">
    <property type="entry name" value="RBM"/>
</dbReference>
<dbReference type="SMART" id="SM00360">
    <property type="entry name" value="RRM"/>
    <property type="match status" value="1"/>
</dbReference>
<evidence type="ECO:0000256" key="10">
    <source>
        <dbReference type="ARBA" id="ARBA00023187"/>
    </source>
</evidence>
<feature type="non-terminal residue" evidence="19">
    <location>
        <position position="1"/>
    </location>
</feature>
<gene>
    <name evidence="19" type="ORF">UY3_13029</name>
</gene>
<dbReference type="GO" id="GO:0006397">
    <property type="term" value="P:mRNA processing"/>
    <property type="evidence" value="ECO:0007669"/>
    <property type="project" value="UniProtKB-KW"/>
</dbReference>
<dbReference type="GO" id="GO:0005634">
    <property type="term" value="C:nucleus"/>
    <property type="evidence" value="ECO:0007669"/>
    <property type="project" value="UniProtKB-SubCell"/>
</dbReference>
<dbReference type="Pfam" id="PF00076">
    <property type="entry name" value="RRM_1"/>
    <property type="match status" value="1"/>
</dbReference>
<comment type="function">
    <text evidence="12">Sequence-specific RNA-binding protein which participates in the control of pre-mRNA splicing.</text>
</comment>
<dbReference type="Proteomes" id="UP000031443">
    <property type="component" value="Unassembled WGS sequence"/>
</dbReference>
<keyword evidence="11" id="KW-0539">Nucleus</keyword>
<evidence type="ECO:0000256" key="1">
    <source>
        <dbReference type="ARBA" id="ARBA00004123"/>
    </source>
</evidence>
<keyword evidence="8 16" id="KW-0694">RNA-binding</keyword>
<dbReference type="CDD" id="cd12363">
    <property type="entry name" value="RRM_TRA2"/>
    <property type="match status" value="1"/>
</dbReference>
<evidence type="ECO:0000256" key="2">
    <source>
        <dbReference type="ARBA" id="ARBA00010269"/>
    </source>
</evidence>
<dbReference type="FunFam" id="3.30.70.330:FF:000200">
    <property type="entry name" value="transformer-2 protein homolog alpha"/>
    <property type="match status" value="1"/>
</dbReference>
<organism evidence="19 20">
    <name type="scientific">Chelonia mydas</name>
    <name type="common">Green sea-turtle</name>
    <name type="synonym">Chelonia agassizi</name>
    <dbReference type="NCBI Taxonomy" id="8469"/>
    <lineage>
        <taxon>Eukaryota</taxon>
        <taxon>Metazoa</taxon>
        <taxon>Chordata</taxon>
        <taxon>Craniata</taxon>
        <taxon>Vertebrata</taxon>
        <taxon>Euteleostomi</taxon>
        <taxon>Archelosauria</taxon>
        <taxon>Testudinata</taxon>
        <taxon>Testudines</taxon>
        <taxon>Cryptodira</taxon>
        <taxon>Durocryptodira</taxon>
        <taxon>Americhelydia</taxon>
        <taxon>Chelonioidea</taxon>
        <taxon>Cheloniidae</taxon>
        <taxon>Chelonia</taxon>
    </lineage>
</organism>
<dbReference type="PROSITE" id="PS50102">
    <property type="entry name" value="RRM"/>
    <property type="match status" value="1"/>
</dbReference>
<evidence type="ECO:0000256" key="17">
    <source>
        <dbReference type="SAM" id="MobiDB-lite"/>
    </source>
</evidence>
<dbReference type="EMBL" id="KB553459">
    <property type="protein sequence ID" value="EMP29840.1"/>
    <property type="molecule type" value="Genomic_DNA"/>
</dbReference>
<evidence type="ECO:0000256" key="5">
    <source>
        <dbReference type="ARBA" id="ARBA00022553"/>
    </source>
</evidence>
<keyword evidence="4" id="KW-1017">Isopeptide bond</keyword>
<dbReference type="STRING" id="8469.M7B307"/>
<feature type="compositionally biased region" description="Gly residues" evidence="17">
    <location>
        <begin position="104"/>
        <end position="115"/>
    </location>
</feature>
<evidence type="ECO:0000256" key="3">
    <source>
        <dbReference type="ARBA" id="ARBA00022481"/>
    </source>
</evidence>
<dbReference type="eggNOG" id="KOG0118">
    <property type="taxonomic scope" value="Eukaryota"/>
</dbReference>
<feature type="region of interest" description="Disordered" evidence="17">
    <location>
        <begin position="148"/>
        <end position="187"/>
    </location>
</feature>
<dbReference type="SUPFAM" id="SSF54928">
    <property type="entry name" value="RNA-binding domain, RBD"/>
    <property type="match status" value="1"/>
</dbReference>
<feature type="domain" description="RRM" evidence="18">
    <location>
        <begin position="8"/>
        <end position="86"/>
    </location>
</feature>
<evidence type="ECO:0000256" key="16">
    <source>
        <dbReference type="PROSITE-ProRule" id="PRU00176"/>
    </source>
</evidence>
<name>M7B307_CHEMY</name>
<evidence type="ECO:0000256" key="12">
    <source>
        <dbReference type="ARBA" id="ARBA00056621"/>
    </source>
</evidence>
<evidence type="ECO:0000256" key="14">
    <source>
        <dbReference type="ARBA" id="ARBA00073289"/>
    </source>
</evidence>
<evidence type="ECO:0000313" key="19">
    <source>
        <dbReference type="EMBL" id="EMP29840.1"/>
    </source>
</evidence>
<keyword evidence="7" id="KW-0832">Ubl conjugation</keyword>
<dbReference type="PANTHER" id="PTHR48034">
    <property type="entry name" value="TRANSFORMER-2 SEX-DETERMINING PROTEIN-RELATED"/>
    <property type="match status" value="1"/>
</dbReference>
<feature type="region of interest" description="Disordered" evidence="17">
    <location>
        <begin position="298"/>
        <end position="341"/>
    </location>
</feature>
<protein>
    <recommendedName>
        <fullName evidence="14">Transformer-2 protein homolog alpha</fullName>
    </recommendedName>
    <alternativeName>
        <fullName evidence="15">Transformer-2 protein homolog A</fullName>
    </alternativeName>
</protein>
<evidence type="ECO:0000256" key="11">
    <source>
        <dbReference type="ARBA" id="ARBA00023242"/>
    </source>
</evidence>
<keyword evidence="5" id="KW-0597">Phosphoprotein</keyword>
<dbReference type="InterPro" id="IPR035979">
    <property type="entry name" value="RBD_domain_sf"/>
</dbReference>
<dbReference type="InterPro" id="IPR000504">
    <property type="entry name" value="RRM_dom"/>
</dbReference>
<evidence type="ECO:0000256" key="6">
    <source>
        <dbReference type="ARBA" id="ARBA00022664"/>
    </source>
</evidence>
<evidence type="ECO:0000313" key="20">
    <source>
        <dbReference type="Proteomes" id="UP000031443"/>
    </source>
</evidence>
<evidence type="ECO:0000256" key="7">
    <source>
        <dbReference type="ARBA" id="ARBA00022843"/>
    </source>
</evidence>
<keyword evidence="3" id="KW-0488">Methylation</keyword>
<dbReference type="GO" id="GO:0003723">
    <property type="term" value="F:RNA binding"/>
    <property type="evidence" value="ECO:0007669"/>
    <property type="project" value="UniProtKB-UniRule"/>
</dbReference>
<comment type="similarity">
    <text evidence="2">Belongs to the splicing factor SR family.</text>
</comment>
<accession>M7B307</accession>
<comment type="subunit">
    <text evidence="13">Binds to A3 enhancer proteins SRp75, SRp55, SRp40 and SRp30. Interacts with ILDR1 (via C-terminus) and ILDR2.</text>
</comment>
<comment type="subcellular location">
    <subcellularLocation>
        <location evidence="1">Nucleus</location>
    </subcellularLocation>
</comment>
<proteinExistence type="inferred from homology"/>
<dbReference type="Gene3D" id="3.30.70.330">
    <property type="match status" value="1"/>
</dbReference>
<evidence type="ECO:0000256" key="8">
    <source>
        <dbReference type="ARBA" id="ARBA00022884"/>
    </source>
</evidence>
<sequence length="341" mass="38341">QANPDPNTCLGVFGLSLYTTERDLREVFSRYGPLSGVNVVYDQRTGRSRGFAFVYFERIDDSKEAMEHANGMELDGRRIRVDYSITKRAHTPTPGIYMGRPTHSGGGGGGGGGGACRRRDSYYDRGYDRGYDRYEEYDYRYRRRSPSPYYSRYRSRSRSRSYSPNLVRAASHRGPHEGGRPARTGPPLDATEIIARHGVAAPVDPGHWAAIALHMAPVRSKAPYRRSMPRSDPHVDCLRCLGEAHISNRCKICKSFKPRTKRERDVRLWAILIESALTLTPVRRSELAQGTVVSLRSDPLVPSTSQHRSSSTGHAKKARKTPSQWHQSKPRTEARPILGSP</sequence>
<evidence type="ECO:0000256" key="4">
    <source>
        <dbReference type="ARBA" id="ARBA00022499"/>
    </source>
</evidence>
<keyword evidence="9" id="KW-0007">Acetylation</keyword>
<reference evidence="20" key="1">
    <citation type="journal article" date="2013" name="Nat. Genet.">
        <title>The draft genomes of soft-shell turtle and green sea turtle yield insights into the development and evolution of the turtle-specific body plan.</title>
        <authorList>
            <person name="Wang Z."/>
            <person name="Pascual-Anaya J."/>
            <person name="Zadissa A."/>
            <person name="Li W."/>
            <person name="Niimura Y."/>
            <person name="Huang Z."/>
            <person name="Li C."/>
            <person name="White S."/>
            <person name="Xiong Z."/>
            <person name="Fang D."/>
            <person name="Wang B."/>
            <person name="Ming Y."/>
            <person name="Chen Y."/>
            <person name="Zheng Y."/>
            <person name="Kuraku S."/>
            <person name="Pignatelli M."/>
            <person name="Herrero J."/>
            <person name="Beal K."/>
            <person name="Nozawa M."/>
            <person name="Li Q."/>
            <person name="Wang J."/>
            <person name="Zhang H."/>
            <person name="Yu L."/>
            <person name="Shigenobu S."/>
            <person name="Wang J."/>
            <person name="Liu J."/>
            <person name="Flicek P."/>
            <person name="Searle S."/>
            <person name="Wang J."/>
            <person name="Kuratani S."/>
            <person name="Yin Y."/>
            <person name="Aken B."/>
            <person name="Zhang G."/>
            <person name="Irie N."/>
        </authorList>
    </citation>
    <scope>NUCLEOTIDE SEQUENCE [LARGE SCALE GENOMIC DNA]</scope>
</reference>
<feature type="compositionally biased region" description="Polar residues" evidence="17">
    <location>
        <begin position="302"/>
        <end position="313"/>
    </location>
</feature>
<keyword evidence="20" id="KW-1185">Reference proteome</keyword>
<keyword evidence="6" id="KW-0507">mRNA processing</keyword>
<dbReference type="AlphaFoldDB" id="M7B307"/>
<evidence type="ECO:0000256" key="9">
    <source>
        <dbReference type="ARBA" id="ARBA00022990"/>
    </source>
</evidence>